<keyword evidence="7" id="KW-0472">Membrane</keyword>
<evidence type="ECO:0000256" key="6">
    <source>
        <dbReference type="ARBA" id="ARBA00023078"/>
    </source>
</evidence>
<dbReference type="Gramene" id="CDY49156">
    <property type="protein sequence ID" value="CDY49156"/>
    <property type="gene ID" value="GSBRNA2T00092407001"/>
</dbReference>
<accession>A0A078IGL1</accession>
<sequence length="110" mass="12332">MPYFPEFKKIDSQTKKRSILFDLNQPYVSFPKFASGKKKREVRLSMEPKQGNVSAMGVGVSAAATAALTAVMSNLTMAFVDERLSTKDLCLRWPPRPFILLDLMAQGVKF</sequence>
<evidence type="ECO:0000256" key="4">
    <source>
        <dbReference type="ARBA" id="ARBA00022531"/>
    </source>
</evidence>
<dbReference type="PaxDb" id="3708-A0A078IGL1"/>
<dbReference type="GO" id="GO:0009523">
    <property type="term" value="C:photosystem II"/>
    <property type="evidence" value="ECO:0007669"/>
    <property type="project" value="UniProtKB-KW"/>
</dbReference>
<evidence type="ECO:0000256" key="3">
    <source>
        <dbReference type="ARBA" id="ARBA00022528"/>
    </source>
</evidence>
<protein>
    <recommendedName>
        <fullName evidence="9">PSII 6.1 kDa protein</fullName>
    </recommendedName>
</protein>
<evidence type="ECO:0000256" key="7">
    <source>
        <dbReference type="ARBA" id="ARBA00023136"/>
    </source>
</evidence>
<reference evidence="10" key="3">
    <citation type="submission" date="2021-01" db="EMBL/GenBank/DDBJ databases">
        <authorList>
            <consortium name="Genoscope - CEA"/>
            <person name="William W."/>
        </authorList>
    </citation>
    <scope>NUCLEOTIDE SEQUENCE</scope>
</reference>
<organism evidence="11 12">
    <name type="scientific">Brassica napus</name>
    <name type="common">Rape</name>
    <dbReference type="NCBI Taxonomy" id="3708"/>
    <lineage>
        <taxon>Eukaryota</taxon>
        <taxon>Viridiplantae</taxon>
        <taxon>Streptophyta</taxon>
        <taxon>Embryophyta</taxon>
        <taxon>Tracheophyta</taxon>
        <taxon>Spermatophyta</taxon>
        <taxon>Magnoliopsida</taxon>
        <taxon>eudicotyledons</taxon>
        <taxon>Gunneridae</taxon>
        <taxon>Pentapetalae</taxon>
        <taxon>rosids</taxon>
        <taxon>malvids</taxon>
        <taxon>Brassicales</taxon>
        <taxon>Brassicaceae</taxon>
        <taxon>Brassiceae</taxon>
        <taxon>Brassica</taxon>
    </lineage>
</organism>
<dbReference type="Pfam" id="PF07123">
    <property type="entry name" value="PsbW"/>
    <property type="match status" value="1"/>
</dbReference>
<keyword evidence="6" id="KW-0793">Thylakoid</keyword>
<evidence type="ECO:0000313" key="10">
    <source>
        <dbReference type="EMBL" id="CAF2044372.1"/>
    </source>
</evidence>
<evidence type="ECO:0000256" key="9">
    <source>
        <dbReference type="ARBA" id="ARBA00031756"/>
    </source>
</evidence>
<keyword evidence="12" id="KW-1185">Reference proteome</keyword>
<dbReference type="Proteomes" id="UP000028999">
    <property type="component" value="Unassembled WGS sequence"/>
</dbReference>
<dbReference type="EMBL" id="LK032813">
    <property type="protein sequence ID" value="CDY49156.1"/>
    <property type="molecule type" value="Genomic_DNA"/>
</dbReference>
<keyword evidence="3" id="KW-0150">Chloroplast</keyword>
<dbReference type="GO" id="GO:0009535">
    <property type="term" value="C:chloroplast thylakoid membrane"/>
    <property type="evidence" value="ECO:0007669"/>
    <property type="project" value="UniProtKB-SubCell"/>
</dbReference>
<keyword evidence="8" id="KW-0604">Photosystem II</keyword>
<keyword evidence="5" id="KW-0934">Plastid</keyword>
<comment type="subcellular location">
    <subcellularLocation>
        <location evidence="1">Plastid</location>
        <location evidence="1">Chloroplast thylakoid membrane</location>
        <topology evidence="1">Single-pass membrane protein</topology>
    </subcellularLocation>
</comment>
<evidence type="ECO:0000313" key="12">
    <source>
        <dbReference type="Proteomes" id="UP000028999"/>
    </source>
</evidence>
<evidence type="ECO:0000313" key="11">
    <source>
        <dbReference type="EMBL" id="CDY49156.1"/>
    </source>
</evidence>
<name>A0A078IGL1_BRANA</name>
<evidence type="ECO:0000256" key="5">
    <source>
        <dbReference type="ARBA" id="ARBA00022640"/>
    </source>
</evidence>
<dbReference type="AlphaFoldDB" id="A0A078IGL1"/>
<reference evidence="11 12" key="1">
    <citation type="journal article" date="2014" name="Science">
        <title>Plant genetics. Early allopolyploid evolution in the post-Neolithic Brassica napus oilseed genome.</title>
        <authorList>
            <person name="Chalhoub B."/>
            <person name="Denoeud F."/>
            <person name="Liu S."/>
            <person name="Parkin I.A."/>
            <person name="Tang H."/>
            <person name="Wang X."/>
            <person name="Chiquet J."/>
            <person name="Belcram H."/>
            <person name="Tong C."/>
            <person name="Samans B."/>
            <person name="Correa M."/>
            <person name="Da Silva C."/>
            <person name="Just J."/>
            <person name="Falentin C."/>
            <person name="Koh C.S."/>
            <person name="Le Clainche I."/>
            <person name="Bernard M."/>
            <person name="Bento P."/>
            <person name="Noel B."/>
            <person name="Labadie K."/>
            <person name="Alberti A."/>
            <person name="Charles M."/>
            <person name="Arnaud D."/>
            <person name="Guo H."/>
            <person name="Daviaud C."/>
            <person name="Alamery S."/>
            <person name="Jabbari K."/>
            <person name="Zhao M."/>
            <person name="Edger P.P."/>
            <person name="Chelaifa H."/>
            <person name="Tack D."/>
            <person name="Lassalle G."/>
            <person name="Mestiri I."/>
            <person name="Schnel N."/>
            <person name="Le Paslier M.C."/>
            <person name="Fan G."/>
            <person name="Renault V."/>
            <person name="Bayer P.E."/>
            <person name="Golicz A.A."/>
            <person name="Manoli S."/>
            <person name="Lee T.H."/>
            <person name="Thi V.H."/>
            <person name="Chalabi S."/>
            <person name="Hu Q."/>
            <person name="Fan C."/>
            <person name="Tollenaere R."/>
            <person name="Lu Y."/>
            <person name="Battail C."/>
            <person name="Shen J."/>
            <person name="Sidebottom C.H."/>
            <person name="Wang X."/>
            <person name="Canaguier A."/>
            <person name="Chauveau A."/>
            <person name="Berard A."/>
            <person name="Deniot G."/>
            <person name="Guan M."/>
            <person name="Liu Z."/>
            <person name="Sun F."/>
            <person name="Lim Y.P."/>
            <person name="Lyons E."/>
            <person name="Town C.D."/>
            <person name="Bancroft I."/>
            <person name="Wang X."/>
            <person name="Meng J."/>
            <person name="Ma J."/>
            <person name="Pires J.C."/>
            <person name="King G.J."/>
            <person name="Brunel D."/>
            <person name="Delourme R."/>
            <person name="Renard M."/>
            <person name="Aury J.M."/>
            <person name="Adams K.L."/>
            <person name="Batley J."/>
            <person name="Snowdon R.J."/>
            <person name="Tost J."/>
            <person name="Edwards D."/>
            <person name="Zhou Y."/>
            <person name="Hua W."/>
            <person name="Sharpe A.G."/>
            <person name="Paterson A.H."/>
            <person name="Guan C."/>
            <person name="Wincker P."/>
        </authorList>
    </citation>
    <scope>NUCLEOTIDE SEQUENCE [LARGE SCALE GENOMIC DNA]</scope>
    <source>
        <strain evidence="12">cv. Darmor-bzh</strain>
    </source>
</reference>
<evidence type="ECO:0000256" key="1">
    <source>
        <dbReference type="ARBA" id="ARBA00004581"/>
    </source>
</evidence>
<evidence type="ECO:0000256" key="8">
    <source>
        <dbReference type="ARBA" id="ARBA00023276"/>
    </source>
</evidence>
<proteinExistence type="inferred from homology"/>
<dbReference type="InterPro" id="IPR009806">
    <property type="entry name" value="PSII_PsbW_class2"/>
</dbReference>
<dbReference type="GO" id="GO:0015979">
    <property type="term" value="P:photosynthesis"/>
    <property type="evidence" value="ECO:0007669"/>
    <property type="project" value="UniProtKB-KW"/>
</dbReference>
<dbReference type="Proteomes" id="UP001295469">
    <property type="component" value="Chromosome A09"/>
</dbReference>
<evidence type="ECO:0000256" key="2">
    <source>
        <dbReference type="ARBA" id="ARBA00010395"/>
    </source>
</evidence>
<keyword evidence="4" id="KW-0602">Photosynthesis</keyword>
<dbReference type="EMBL" id="HG994363">
    <property type="protein sequence ID" value="CAF2044372.1"/>
    <property type="molecule type" value="Genomic_DNA"/>
</dbReference>
<reference evidence="11" key="2">
    <citation type="submission" date="2014-06" db="EMBL/GenBank/DDBJ databases">
        <authorList>
            <person name="Genoscope - CEA"/>
        </authorList>
    </citation>
    <scope>NUCLEOTIDE SEQUENCE</scope>
</reference>
<comment type="similarity">
    <text evidence="2">Belongs to the psbW family.</text>
</comment>
<gene>
    <name evidence="11" type="primary">BnaA09g25170D</name>
    <name evidence="10" type="ORF">DARMORV10_A09P34610.1</name>
    <name evidence="11" type="ORF">GSBRNA2T00092407001</name>
</gene>